<gene>
    <name evidence="1" type="ORF">MRB53_009915</name>
</gene>
<dbReference type="EMBL" id="CM056811">
    <property type="protein sequence ID" value="KAJ8635648.1"/>
    <property type="molecule type" value="Genomic_DNA"/>
</dbReference>
<evidence type="ECO:0000313" key="2">
    <source>
        <dbReference type="Proteomes" id="UP001234297"/>
    </source>
</evidence>
<organism evidence="1 2">
    <name type="scientific">Persea americana</name>
    <name type="common">Avocado</name>
    <dbReference type="NCBI Taxonomy" id="3435"/>
    <lineage>
        <taxon>Eukaryota</taxon>
        <taxon>Viridiplantae</taxon>
        <taxon>Streptophyta</taxon>
        <taxon>Embryophyta</taxon>
        <taxon>Tracheophyta</taxon>
        <taxon>Spermatophyta</taxon>
        <taxon>Magnoliopsida</taxon>
        <taxon>Magnoliidae</taxon>
        <taxon>Laurales</taxon>
        <taxon>Lauraceae</taxon>
        <taxon>Persea</taxon>
    </lineage>
</organism>
<reference evidence="1 2" key="1">
    <citation type="journal article" date="2022" name="Hortic Res">
        <title>A haplotype resolved chromosomal level avocado genome allows analysis of novel avocado genes.</title>
        <authorList>
            <person name="Nath O."/>
            <person name="Fletcher S.J."/>
            <person name="Hayward A."/>
            <person name="Shaw L.M."/>
            <person name="Masouleh A.K."/>
            <person name="Furtado A."/>
            <person name="Henry R.J."/>
            <person name="Mitter N."/>
        </authorList>
    </citation>
    <scope>NUCLEOTIDE SEQUENCE [LARGE SCALE GENOMIC DNA]</scope>
    <source>
        <strain evidence="2">cv. Hass</strain>
    </source>
</reference>
<evidence type="ECO:0000313" key="1">
    <source>
        <dbReference type="EMBL" id="KAJ8635648.1"/>
    </source>
</evidence>
<protein>
    <submittedName>
        <fullName evidence="1">Uncharacterized protein</fullName>
    </submittedName>
</protein>
<sequence>MFDEPKAILSWIQRLKIMRGVTTRLLYLHKEWEQVVIHHDVKARMADEREMGQRDGWTRWRWALDEARWVRDQEGGICREMREMDAG</sequence>
<comment type="caution">
    <text evidence="1">The sequence shown here is derived from an EMBL/GenBank/DDBJ whole genome shotgun (WGS) entry which is preliminary data.</text>
</comment>
<dbReference type="Proteomes" id="UP001234297">
    <property type="component" value="Chromosome 3"/>
</dbReference>
<name>A0ACC2LQF2_PERAE</name>
<keyword evidence="2" id="KW-1185">Reference proteome</keyword>
<accession>A0ACC2LQF2</accession>
<proteinExistence type="predicted"/>